<sequence length="81" mass="8811">MTTFDLCSDEWTQIATGIDDYWVRIEPVTGVSIVSMMRPNHDFACALDASLGVRHEVRAGIAVYAKAQEGVASLTVTPVPE</sequence>
<protein>
    <submittedName>
        <fullName evidence="1">Uncharacterized protein</fullName>
    </submittedName>
</protein>
<dbReference type="AlphaFoldDB" id="A0A369W2D6"/>
<dbReference type="Proteomes" id="UP000253918">
    <property type="component" value="Unassembled WGS sequence"/>
</dbReference>
<proteinExistence type="predicted"/>
<dbReference type="EMBL" id="QQNB01000001">
    <property type="protein sequence ID" value="RDE06231.1"/>
    <property type="molecule type" value="Genomic_DNA"/>
</dbReference>
<comment type="caution">
    <text evidence="1">The sequence shown here is derived from an EMBL/GenBank/DDBJ whole genome shotgun (WGS) entry which is preliminary data.</text>
</comment>
<accession>A0A369W2D6</accession>
<evidence type="ECO:0000313" key="1">
    <source>
        <dbReference type="EMBL" id="RDE06231.1"/>
    </source>
</evidence>
<keyword evidence="2" id="KW-1185">Reference proteome</keyword>
<organism evidence="1 2">
    <name type="scientific">Sphingomonas aracearum</name>
    <dbReference type="NCBI Taxonomy" id="2283317"/>
    <lineage>
        <taxon>Bacteria</taxon>
        <taxon>Pseudomonadati</taxon>
        <taxon>Pseudomonadota</taxon>
        <taxon>Alphaproteobacteria</taxon>
        <taxon>Sphingomonadales</taxon>
        <taxon>Sphingomonadaceae</taxon>
        <taxon>Sphingomonas</taxon>
    </lineage>
</organism>
<reference evidence="1 2" key="1">
    <citation type="submission" date="2018-07" db="EMBL/GenBank/DDBJ databases">
        <title>a novel species of Sphingomonas isolated from the rhizosphere soil of Araceae plant.</title>
        <authorList>
            <person name="Zhiyong W."/>
            <person name="Qinglan Z."/>
            <person name="Zhiwei F."/>
            <person name="Ding X."/>
            <person name="Gejiao W."/>
            <person name="Shixue Z."/>
        </authorList>
    </citation>
    <scope>NUCLEOTIDE SEQUENCE [LARGE SCALE GENOMIC DNA]</scope>
    <source>
        <strain evidence="1 2">WZY 27</strain>
    </source>
</reference>
<name>A0A369W2D6_9SPHN</name>
<evidence type="ECO:0000313" key="2">
    <source>
        <dbReference type="Proteomes" id="UP000253918"/>
    </source>
</evidence>
<gene>
    <name evidence="1" type="ORF">DVW87_00380</name>
</gene>